<evidence type="ECO:0000259" key="11">
    <source>
        <dbReference type="Pfam" id="PF02320"/>
    </source>
</evidence>
<evidence type="ECO:0000256" key="2">
    <source>
        <dbReference type="ARBA" id="ARBA00006498"/>
    </source>
</evidence>
<keyword evidence="6 9" id="KW-0249">Electron transport</keyword>
<comment type="subcellular location">
    <subcellularLocation>
        <location evidence="1">Mitochondrion inner membrane</location>
        <topology evidence="1">Peripheral membrane protein</topology>
        <orientation evidence="1">Intermembrane side</orientation>
    </subcellularLocation>
</comment>
<dbReference type="OrthoDB" id="405848at2759"/>
<evidence type="ECO:0000256" key="8">
    <source>
        <dbReference type="ARBA" id="ARBA00023136"/>
    </source>
</evidence>
<dbReference type="PANTHER" id="PTHR15336">
    <property type="entry name" value="UBIQUINOL-CYTOCHROME C REDUCTASE COMPLEX 7.8 KDA PROTEIN"/>
    <property type="match status" value="1"/>
</dbReference>
<dbReference type="GO" id="GO:0005743">
    <property type="term" value="C:mitochondrial inner membrane"/>
    <property type="evidence" value="ECO:0007669"/>
    <property type="project" value="UniProtKB-SubCell"/>
</dbReference>
<dbReference type="EMBL" id="LBMM01004467">
    <property type="protein sequence ID" value="KMQ92386.1"/>
    <property type="molecule type" value="Genomic_DNA"/>
</dbReference>
<proteinExistence type="inferred from homology"/>
<comment type="caution">
    <text evidence="12">The sequence shown here is derived from an EMBL/GenBank/DDBJ whole genome shotgun (WGS) entry which is preliminary data.</text>
</comment>
<dbReference type="Gene3D" id="1.10.287.20">
    <property type="entry name" value="Ubiquinol-cytochrome C reductase hinge domain"/>
    <property type="match status" value="1"/>
</dbReference>
<protein>
    <recommendedName>
        <fullName evidence="9">Cytochrome b-c1 complex subunit 6</fullName>
    </recommendedName>
</protein>
<feature type="domain" description="Ubiquinol-cytochrome C reductase hinge" evidence="11">
    <location>
        <begin position="26"/>
        <end position="89"/>
    </location>
</feature>
<dbReference type="PaxDb" id="67767-A0A0J7KQ30"/>
<keyword evidence="4 9" id="KW-0679">Respiratory chain</keyword>
<evidence type="ECO:0000313" key="12">
    <source>
        <dbReference type="EMBL" id="KMQ92386.1"/>
    </source>
</evidence>
<evidence type="ECO:0000256" key="9">
    <source>
        <dbReference type="PIRNR" id="PIRNR000019"/>
    </source>
</evidence>
<accession>A0A0J7KQ30</accession>
<feature type="disulfide bond" evidence="10">
    <location>
        <begin position="51"/>
        <end position="65"/>
    </location>
</feature>
<evidence type="ECO:0000256" key="4">
    <source>
        <dbReference type="ARBA" id="ARBA00022660"/>
    </source>
</evidence>
<evidence type="ECO:0000256" key="3">
    <source>
        <dbReference type="ARBA" id="ARBA00022448"/>
    </source>
</evidence>
<gene>
    <name evidence="12" type="ORF">RF55_7633</name>
</gene>
<name>A0A0J7KQ30_LASNI</name>
<dbReference type="InterPro" id="IPR023184">
    <property type="entry name" value="Ubol_cytC_Rdtase_hinge_dom"/>
</dbReference>
<keyword evidence="10" id="KW-1015">Disulfide bond</keyword>
<dbReference type="Pfam" id="PF02320">
    <property type="entry name" value="UCR_hinge"/>
    <property type="match status" value="1"/>
</dbReference>
<evidence type="ECO:0000256" key="6">
    <source>
        <dbReference type="ARBA" id="ARBA00022982"/>
    </source>
</evidence>
<keyword evidence="13" id="KW-1185">Reference proteome</keyword>
<evidence type="ECO:0000256" key="1">
    <source>
        <dbReference type="ARBA" id="ARBA00004137"/>
    </source>
</evidence>
<reference evidence="12 13" key="1">
    <citation type="submission" date="2015-04" db="EMBL/GenBank/DDBJ databases">
        <title>Lasius niger genome sequencing.</title>
        <authorList>
            <person name="Konorov E.A."/>
            <person name="Nikitin M.A."/>
            <person name="Kirill M.V."/>
            <person name="Chang P."/>
        </authorList>
    </citation>
    <scope>NUCLEOTIDE SEQUENCE [LARGE SCALE GENOMIC DNA]</scope>
    <source>
        <tissue evidence="12">Whole</tissue>
    </source>
</reference>
<keyword evidence="8 9" id="KW-0472">Membrane</keyword>
<dbReference type="PANTHER" id="PTHR15336:SF0">
    <property type="entry name" value="CYTOCHROME B-C1 COMPLEX SUBUNIT 6, MITOCHONDRIAL"/>
    <property type="match status" value="1"/>
</dbReference>
<feature type="disulfide bond" evidence="10">
    <location>
        <begin position="35"/>
        <end position="79"/>
    </location>
</feature>
<keyword evidence="3 9" id="KW-0813">Transport</keyword>
<keyword evidence="7 9" id="KW-0496">Mitochondrion</keyword>
<dbReference type="GO" id="GO:0006122">
    <property type="term" value="P:mitochondrial electron transport, ubiquinol to cytochrome c"/>
    <property type="evidence" value="ECO:0007669"/>
    <property type="project" value="InterPro"/>
</dbReference>
<comment type="similarity">
    <text evidence="2 9">Belongs to the UQCRH/QCR6 family.</text>
</comment>
<dbReference type="SUPFAM" id="SSF81531">
    <property type="entry name" value="Non-heme 11 kDa protein of cytochrome bc1 complex (Ubiquinol-cytochrome c reductase)"/>
    <property type="match status" value="1"/>
</dbReference>
<dbReference type="InterPro" id="IPR003422">
    <property type="entry name" value="Cyt_b-c1_6"/>
</dbReference>
<keyword evidence="5 9" id="KW-0999">Mitochondrion inner membrane</keyword>
<evidence type="ECO:0000313" key="13">
    <source>
        <dbReference type="Proteomes" id="UP000036403"/>
    </source>
</evidence>
<evidence type="ECO:0000256" key="10">
    <source>
        <dbReference type="PIRSR" id="PIRSR000019-1"/>
    </source>
</evidence>
<evidence type="ECO:0000256" key="5">
    <source>
        <dbReference type="ARBA" id="ARBA00022792"/>
    </source>
</evidence>
<dbReference type="STRING" id="67767.A0A0J7KQ30"/>
<dbReference type="PIRSF" id="PIRSF000019">
    <property type="entry name" value="Bc1_11K"/>
    <property type="match status" value="1"/>
</dbReference>
<dbReference type="Proteomes" id="UP000036403">
    <property type="component" value="Unassembled WGS sequence"/>
</dbReference>
<comment type="function">
    <text evidence="9">Component of the ubiquinol-cytochrome c oxidoreductase, a multisubunit transmembrane complex that is part of the mitochondrial electron transport chain which drives oxidative phosphorylation.</text>
</comment>
<dbReference type="InterPro" id="IPR036811">
    <property type="entry name" value="Ubol_cytC_Rdtase_hinge_dom_sf"/>
</dbReference>
<dbReference type="AlphaFoldDB" id="A0A0J7KQ30"/>
<sequence length="89" mass="10375">MSIVQDFFKRYLPVVKADDEDEELVDPQKVLREQCSQEVKCTNLQEKLNTCTDRVNSRSNTEETCLEELLDYVQCVDHCVAKTLFSKLK</sequence>
<evidence type="ECO:0000256" key="7">
    <source>
        <dbReference type="ARBA" id="ARBA00023128"/>
    </source>
</evidence>
<dbReference type="FunFam" id="1.10.287.20:FF:000004">
    <property type="entry name" value="Cytochrome b-c1 complex subunit 6"/>
    <property type="match status" value="1"/>
</dbReference>
<organism evidence="12 13">
    <name type="scientific">Lasius niger</name>
    <name type="common">Black garden ant</name>
    <dbReference type="NCBI Taxonomy" id="67767"/>
    <lineage>
        <taxon>Eukaryota</taxon>
        <taxon>Metazoa</taxon>
        <taxon>Ecdysozoa</taxon>
        <taxon>Arthropoda</taxon>
        <taxon>Hexapoda</taxon>
        <taxon>Insecta</taxon>
        <taxon>Pterygota</taxon>
        <taxon>Neoptera</taxon>
        <taxon>Endopterygota</taxon>
        <taxon>Hymenoptera</taxon>
        <taxon>Apocrita</taxon>
        <taxon>Aculeata</taxon>
        <taxon>Formicoidea</taxon>
        <taxon>Formicidae</taxon>
        <taxon>Formicinae</taxon>
        <taxon>Lasius</taxon>
        <taxon>Lasius</taxon>
    </lineage>
</organism>